<keyword evidence="1" id="KW-0732">Signal</keyword>
<dbReference type="Gene3D" id="3.60.60.10">
    <property type="entry name" value="Penicillin V Acylase, Chain A"/>
    <property type="match status" value="1"/>
</dbReference>
<accession>A0A0D2WR24</accession>
<feature type="chain" id="PRO_5002254583" description="Acid ceramidase N-terminal domain-containing protein" evidence="1">
    <location>
        <begin position="28"/>
        <end position="435"/>
    </location>
</feature>
<evidence type="ECO:0000313" key="2">
    <source>
        <dbReference type="EMBL" id="KJE94290.1"/>
    </source>
</evidence>
<dbReference type="EMBL" id="KE346367">
    <property type="protein sequence ID" value="KJE94290.1"/>
    <property type="molecule type" value="Genomic_DNA"/>
</dbReference>
<dbReference type="PANTHER" id="PTHR35190:SF2">
    <property type="entry name" value="PROTEIN DCD1B"/>
    <property type="match status" value="1"/>
</dbReference>
<evidence type="ECO:0000256" key="1">
    <source>
        <dbReference type="SAM" id="SignalP"/>
    </source>
</evidence>
<feature type="signal peptide" evidence="1">
    <location>
        <begin position="1"/>
        <end position="27"/>
    </location>
</feature>
<organism evidence="2 3">
    <name type="scientific">Capsaspora owczarzaki (strain ATCC 30864)</name>
    <dbReference type="NCBI Taxonomy" id="595528"/>
    <lineage>
        <taxon>Eukaryota</taxon>
        <taxon>Filasterea</taxon>
        <taxon>Capsaspora</taxon>
    </lineage>
</organism>
<name>A0A0D2WR24_CAPO3</name>
<evidence type="ECO:0008006" key="4">
    <source>
        <dbReference type="Google" id="ProtNLM"/>
    </source>
</evidence>
<dbReference type="PhylomeDB" id="A0A0D2WR24"/>
<dbReference type="Proteomes" id="UP000008743">
    <property type="component" value="Unassembled WGS sequence"/>
</dbReference>
<dbReference type="InterPro" id="IPR047794">
    <property type="entry name" value="C45_proenzyme-like"/>
</dbReference>
<protein>
    <recommendedName>
        <fullName evidence="4">Acid ceramidase N-terminal domain-containing protein</fullName>
    </recommendedName>
</protein>
<dbReference type="OrthoDB" id="189997at2759"/>
<sequence>MMKNGSAASLLVVIAAVVAAAASAASAAGVGTNCAGNVNTNTFWSGTPTLVRTVANGTLWSVGDAASGIVQVAHVYGSAYDRGFAHGQLLKDDIQALYPQFFGYLYQQIAPYLKALPKDIQIIIERDGVIAGLEYTFELTKAHTPQRFFDEMQGLADGSGIPYKQVINLHMFPELIKAACSMMGSWGPAIAKTNGTVFQLRALDWGTDSPLTNYPLLLVSHPQAGDGNEFASLAWKGFIGSITGYSHKMGVSEKVWAGYNETSSRAGIPFHFLLRDIAQYDRSLSDAINRMVNNPRTCAIFVGIGSSHDNQFRACEYSNPSLNVFDDVNYPTYANHPLMEGLVFVDKHVQPSNDPCMTSLVTANYGQLDAETIIRQVIGPFQTGDLHAAAYDFGNNVMYIGVASNTTSGVVVPAYARPFLKLDMSQILAQQLVEL</sequence>
<gene>
    <name evidence="2" type="ORF">CAOG_004958</name>
</gene>
<dbReference type="AlphaFoldDB" id="A0A0D2WR24"/>
<dbReference type="InterPro" id="IPR047803">
    <property type="entry name" value="DCD1A/B-like"/>
</dbReference>
<dbReference type="RefSeq" id="XP_004346643.1">
    <property type="nucleotide sequence ID" value="XM_004346593.2"/>
</dbReference>
<dbReference type="InParanoid" id="A0A0D2WR24"/>
<reference evidence="3" key="1">
    <citation type="submission" date="2011-02" db="EMBL/GenBank/DDBJ databases">
        <title>The Genome Sequence of Capsaspora owczarzaki ATCC 30864.</title>
        <authorList>
            <person name="Russ C."/>
            <person name="Cuomo C."/>
            <person name="Burger G."/>
            <person name="Gray M.W."/>
            <person name="Holland P.W.H."/>
            <person name="King N."/>
            <person name="Lang F.B.F."/>
            <person name="Roger A.J."/>
            <person name="Ruiz-Trillo I."/>
            <person name="Young S.K."/>
            <person name="Zeng Q."/>
            <person name="Gargeya S."/>
            <person name="Alvarado L."/>
            <person name="Berlin A."/>
            <person name="Chapman S.B."/>
            <person name="Chen Z."/>
            <person name="Freedman E."/>
            <person name="Gellesch M."/>
            <person name="Goldberg J."/>
            <person name="Griggs A."/>
            <person name="Gujja S."/>
            <person name="Heilman E."/>
            <person name="Heiman D."/>
            <person name="Howarth C."/>
            <person name="Mehta T."/>
            <person name="Neiman D."/>
            <person name="Pearson M."/>
            <person name="Roberts A."/>
            <person name="Saif S."/>
            <person name="Shea T."/>
            <person name="Shenoy N."/>
            <person name="Sisk P."/>
            <person name="Stolte C."/>
            <person name="Sykes S."/>
            <person name="White J."/>
            <person name="Yandava C."/>
            <person name="Haas B."/>
            <person name="Nusbaum C."/>
            <person name="Birren B."/>
        </authorList>
    </citation>
    <scope>NUCLEOTIDE SEQUENCE</scope>
    <source>
        <strain evidence="3">ATCC 30864</strain>
    </source>
</reference>
<dbReference type="eggNOG" id="ENOG502RA4J">
    <property type="taxonomic scope" value="Eukaryota"/>
</dbReference>
<evidence type="ECO:0000313" key="3">
    <source>
        <dbReference type="Proteomes" id="UP000008743"/>
    </source>
</evidence>
<dbReference type="NCBIfam" id="NF040521">
    <property type="entry name" value="C45_proenzyme"/>
    <property type="match status" value="1"/>
</dbReference>
<keyword evidence="3" id="KW-1185">Reference proteome</keyword>
<proteinExistence type="predicted"/>
<dbReference type="OMA" id="GICEKYW"/>
<dbReference type="PANTHER" id="PTHR35190">
    <property type="entry name" value="PROTEIN DCD1B"/>
    <property type="match status" value="1"/>
</dbReference>